<comment type="caution">
    <text evidence="1">The sequence shown here is derived from an EMBL/GenBank/DDBJ whole genome shotgun (WGS) entry which is preliminary data.</text>
</comment>
<sequence length="50" mass="5707">MNNDDHTAYCSQVNKSDAGSDRILPDPTIRQNPIGFLETELHWNPTRKIP</sequence>
<proteinExistence type="predicted"/>
<dbReference type="Proteomes" id="UP000663852">
    <property type="component" value="Unassembled WGS sequence"/>
</dbReference>
<reference evidence="1" key="1">
    <citation type="submission" date="2021-02" db="EMBL/GenBank/DDBJ databases">
        <authorList>
            <person name="Nowell W R."/>
        </authorList>
    </citation>
    <scope>NUCLEOTIDE SEQUENCE</scope>
</reference>
<feature type="non-terminal residue" evidence="1">
    <location>
        <position position="1"/>
    </location>
</feature>
<dbReference type="AlphaFoldDB" id="A0A815WFF7"/>
<evidence type="ECO:0000313" key="1">
    <source>
        <dbReference type="EMBL" id="CAF1544623.1"/>
    </source>
</evidence>
<evidence type="ECO:0000313" key="2">
    <source>
        <dbReference type="Proteomes" id="UP000663852"/>
    </source>
</evidence>
<gene>
    <name evidence="1" type="ORF">EDS130_LOCUS45567</name>
</gene>
<accession>A0A815WFF7</accession>
<name>A0A815WFF7_ADIRI</name>
<dbReference type="EMBL" id="CAJNOJ010001157">
    <property type="protein sequence ID" value="CAF1544623.1"/>
    <property type="molecule type" value="Genomic_DNA"/>
</dbReference>
<organism evidence="1 2">
    <name type="scientific">Adineta ricciae</name>
    <name type="common">Rotifer</name>
    <dbReference type="NCBI Taxonomy" id="249248"/>
    <lineage>
        <taxon>Eukaryota</taxon>
        <taxon>Metazoa</taxon>
        <taxon>Spiralia</taxon>
        <taxon>Gnathifera</taxon>
        <taxon>Rotifera</taxon>
        <taxon>Eurotatoria</taxon>
        <taxon>Bdelloidea</taxon>
        <taxon>Adinetida</taxon>
        <taxon>Adinetidae</taxon>
        <taxon>Adineta</taxon>
    </lineage>
</organism>
<protein>
    <submittedName>
        <fullName evidence="1">Uncharacterized protein</fullName>
    </submittedName>
</protein>